<name>A0A8J6HUP9_TENMO</name>
<feature type="domain" description="Transposase Tc1-like" evidence="2">
    <location>
        <begin position="65"/>
        <end position="137"/>
    </location>
</feature>
<evidence type="ECO:0008006" key="6">
    <source>
        <dbReference type="Google" id="ProtNLM"/>
    </source>
</evidence>
<evidence type="ECO:0000313" key="5">
    <source>
        <dbReference type="Proteomes" id="UP000719412"/>
    </source>
</evidence>
<dbReference type="Pfam" id="PF01498">
    <property type="entry name" value="HTH_Tnp_Tc3_2"/>
    <property type="match status" value="1"/>
</dbReference>
<dbReference type="GO" id="GO:0005634">
    <property type="term" value="C:nucleus"/>
    <property type="evidence" value="ECO:0007669"/>
    <property type="project" value="UniProtKB-SubCell"/>
</dbReference>
<dbReference type="EMBL" id="JABDTM020011333">
    <property type="protein sequence ID" value="KAH0820632.1"/>
    <property type="molecule type" value="Genomic_DNA"/>
</dbReference>
<keyword evidence="5" id="KW-1185">Reference proteome</keyword>
<dbReference type="GO" id="GO:0003677">
    <property type="term" value="F:DNA binding"/>
    <property type="evidence" value="ECO:0007669"/>
    <property type="project" value="InterPro"/>
</dbReference>
<comment type="subcellular location">
    <subcellularLocation>
        <location evidence="1">Nucleus</location>
    </subcellularLocation>
</comment>
<dbReference type="InterPro" id="IPR038717">
    <property type="entry name" value="Tc1-like_DDE_dom"/>
</dbReference>
<proteinExistence type="predicted"/>
<evidence type="ECO:0000259" key="2">
    <source>
        <dbReference type="Pfam" id="PF01498"/>
    </source>
</evidence>
<protein>
    <recommendedName>
        <fullName evidence="6">Transposase</fullName>
    </recommendedName>
</protein>
<dbReference type="InterPro" id="IPR052338">
    <property type="entry name" value="Transposase_5"/>
</dbReference>
<gene>
    <name evidence="4" type="ORF">GEV33_002159</name>
</gene>
<dbReference type="Pfam" id="PF13358">
    <property type="entry name" value="DDE_3"/>
    <property type="match status" value="1"/>
</dbReference>
<dbReference type="Proteomes" id="UP000719412">
    <property type="component" value="Unassembled WGS sequence"/>
</dbReference>
<comment type="caution">
    <text evidence="4">The sequence shown here is derived from an EMBL/GenBank/DDBJ whole genome shotgun (WGS) entry which is preliminary data.</text>
</comment>
<organism evidence="4 5">
    <name type="scientific">Tenebrio molitor</name>
    <name type="common">Yellow mealworm beetle</name>
    <dbReference type="NCBI Taxonomy" id="7067"/>
    <lineage>
        <taxon>Eukaryota</taxon>
        <taxon>Metazoa</taxon>
        <taxon>Ecdysozoa</taxon>
        <taxon>Arthropoda</taxon>
        <taxon>Hexapoda</taxon>
        <taxon>Insecta</taxon>
        <taxon>Pterygota</taxon>
        <taxon>Neoptera</taxon>
        <taxon>Endopterygota</taxon>
        <taxon>Coleoptera</taxon>
        <taxon>Polyphaga</taxon>
        <taxon>Cucujiformia</taxon>
        <taxon>Tenebrionidae</taxon>
        <taxon>Tenebrio</taxon>
    </lineage>
</organism>
<sequence length="339" mass="39383">MPLDSVDIARALALIEDGRSIRYAANAIGAPVTTVHRAVRRFHETGQYTRRPGSGRKKATTHRDDRFLVSNILRDRQMTAVMIRNRLQEVRQVNVSERTVRRRLAEGNLGSYKPAKGPKLTQNHRRLRLEFARQHQDWTVNHWRRVLFSDESRFCVRSPDGREKVWRRPGERFASCTFSTREPFHGGSIMIWGGISSEAHTDLVLVENGSLNAHRYIREILEPHVVPYGPFIGEDFVFMHDNARPHIAHCVSLYLDTVGIYRMDWPACSPDLNPIEHVWDKLGRQIRSHPVVPDNLNDLRIALLEEWERIPQDYVQNLFESMPRRMEAVIRARGGNTRY</sequence>
<dbReference type="GO" id="GO:0015074">
    <property type="term" value="P:DNA integration"/>
    <property type="evidence" value="ECO:0007669"/>
    <property type="project" value="InterPro"/>
</dbReference>
<dbReference type="GO" id="GO:0006313">
    <property type="term" value="P:DNA transposition"/>
    <property type="evidence" value="ECO:0007669"/>
    <property type="project" value="InterPro"/>
</dbReference>
<evidence type="ECO:0000256" key="1">
    <source>
        <dbReference type="ARBA" id="ARBA00004123"/>
    </source>
</evidence>
<feature type="domain" description="Tc1-like transposase DDE" evidence="3">
    <location>
        <begin position="145"/>
        <end position="289"/>
    </location>
</feature>
<accession>A0A8J6HUP9</accession>
<dbReference type="PANTHER" id="PTHR23022:SF134">
    <property type="entry name" value="TRANSPOSABLE ELEMENT TC1 TRANSPOSASE"/>
    <property type="match status" value="1"/>
</dbReference>
<dbReference type="InterPro" id="IPR002492">
    <property type="entry name" value="Transposase_Tc1-like"/>
</dbReference>
<reference evidence="4" key="2">
    <citation type="submission" date="2021-08" db="EMBL/GenBank/DDBJ databases">
        <authorList>
            <person name="Eriksson T."/>
        </authorList>
    </citation>
    <scope>NUCLEOTIDE SEQUENCE</scope>
    <source>
        <strain evidence="4">Stoneville</strain>
        <tissue evidence="4">Whole head</tissue>
    </source>
</reference>
<dbReference type="InterPro" id="IPR036397">
    <property type="entry name" value="RNaseH_sf"/>
</dbReference>
<evidence type="ECO:0000259" key="3">
    <source>
        <dbReference type="Pfam" id="PF13358"/>
    </source>
</evidence>
<dbReference type="SUPFAM" id="SSF46689">
    <property type="entry name" value="Homeodomain-like"/>
    <property type="match status" value="1"/>
</dbReference>
<reference evidence="4" key="1">
    <citation type="journal article" date="2020" name="J Insects Food Feed">
        <title>The yellow mealworm (Tenebrio molitor) genome: a resource for the emerging insects as food and feed industry.</title>
        <authorList>
            <person name="Eriksson T."/>
            <person name="Andere A."/>
            <person name="Kelstrup H."/>
            <person name="Emery V."/>
            <person name="Picard C."/>
        </authorList>
    </citation>
    <scope>NUCLEOTIDE SEQUENCE</scope>
    <source>
        <strain evidence="4">Stoneville</strain>
        <tissue evidence="4">Whole head</tissue>
    </source>
</reference>
<dbReference type="AlphaFoldDB" id="A0A8J6HUP9"/>
<dbReference type="Gene3D" id="3.30.420.10">
    <property type="entry name" value="Ribonuclease H-like superfamily/Ribonuclease H"/>
    <property type="match status" value="1"/>
</dbReference>
<dbReference type="PANTHER" id="PTHR23022">
    <property type="entry name" value="TRANSPOSABLE ELEMENT-RELATED"/>
    <property type="match status" value="1"/>
</dbReference>
<dbReference type="InterPro" id="IPR009057">
    <property type="entry name" value="Homeodomain-like_sf"/>
</dbReference>
<evidence type="ECO:0000313" key="4">
    <source>
        <dbReference type="EMBL" id="KAH0820632.1"/>
    </source>
</evidence>